<gene>
    <name evidence="2" type="ORF">EDD71_104142</name>
</gene>
<evidence type="ECO:0000256" key="1">
    <source>
        <dbReference type="PIRSR" id="PIRSR613078-2"/>
    </source>
</evidence>
<dbReference type="SUPFAM" id="SSF53254">
    <property type="entry name" value="Phosphoglycerate mutase-like"/>
    <property type="match status" value="1"/>
</dbReference>
<reference evidence="2 3" key="1">
    <citation type="submission" date="2019-03" db="EMBL/GenBank/DDBJ databases">
        <title>Genomic Encyclopedia of Type Strains, Phase IV (KMG-IV): sequencing the most valuable type-strain genomes for metagenomic binning, comparative biology and taxonomic classification.</title>
        <authorList>
            <person name="Goeker M."/>
        </authorList>
    </citation>
    <scope>NUCLEOTIDE SEQUENCE [LARGE SCALE GENOMIC DNA]</scope>
    <source>
        <strain evidence="2 3">DSM 24455</strain>
    </source>
</reference>
<dbReference type="Proteomes" id="UP000295325">
    <property type="component" value="Unassembled WGS sequence"/>
</dbReference>
<name>A0A4R7KT65_9CLOT</name>
<proteinExistence type="predicted"/>
<evidence type="ECO:0000313" key="2">
    <source>
        <dbReference type="EMBL" id="TDT62411.1"/>
    </source>
</evidence>
<feature type="binding site" evidence="1">
    <location>
        <position position="55"/>
    </location>
    <ligand>
        <name>substrate</name>
    </ligand>
</feature>
<dbReference type="Pfam" id="PF00300">
    <property type="entry name" value="His_Phos_1"/>
    <property type="match status" value="1"/>
</dbReference>
<dbReference type="InterPro" id="IPR013078">
    <property type="entry name" value="His_Pase_superF_clade-1"/>
</dbReference>
<protein>
    <submittedName>
        <fullName evidence="2">2,3-bisphosphoglycerate-dependent phosphoglycerate mutase</fullName>
    </submittedName>
</protein>
<dbReference type="RefSeq" id="WP_133627409.1">
    <property type="nucleotide sequence ID" value="NZ_SOAZ01000004.1"/>
</dbReference>
<sequence>MKTCVYFVRHAEPDFSIKDDLIRPLSEKGIADSKRVTRALMDKNITAIYSSPFKRAIDTIKDFACNAGLEIITVNDFRERRVGEWVEDFKAFSKKQWDDFDFKLSGGESLREVQKRNISALFDVIRNNQGKSVAIGTHGTALSAIINYFNPDFGYDDFWSIVDKMPYILCFKFNDIELESIEEIEIK</sequence>
<dbReference type="SMART" id="SM00855">
    <property type="entry name" value="PGAM"/>
    <property type="match status" value="1"/>
</dbReference>
<organism evidence="2 3">
    <name type="scientific">Fonticella tunisiensis</name>
    <dbReference type="NCBI Taxonomy" id="1096341"/>
    <lineage>
        <taxon>Bacteria</taxon>
        <taxon>Bacillati</taxon>
        <taxon>Bacillota</taxon>
        <taxon>Clostridia</taxon>
        <taxon>Eubacteriales</taxon>
        <taxon>Clostridiaceae</taxon>
        <taxon>Fonticella</taxon>
    </lineage>
</organism>
<dbReference type="EMBL" id="SOAZ01000004">
    <property type="protein sequence ID" value="TDT62411.1"/>
    <property type="molecule type" value="Genomic_DNA"/>
</dbReference>
<dbReference type="InterPro" id="IPR050275">
    <property type="entry name" value="PGM_Phosphatase"/>
</dbReference>
<accession>A0A4R7KT65</accession>
<dbReference type="CDD" id="cd07067">
    <property type="entry name" value="HP_PGM_like"/>
    <property type="match status" value="1"/>
</dbReference>
<dbReference type="PANTHER" id="PTHR48100:SF59">
    <property type="entry name" value="ADENOSYLCOBALAMIN_ALPHA-RIBAZOLE PHOSPHATASE"/>
    <property type="match status" value="1"/>
</dbReference>
<comment type="caution">
    <text evidence="2">The sequence shown here is derived from an EMBL/GenBank/DDBJ whole genome shotgun (WGS) entry which is preliminary data.</text>
</comment>
<dbReference type="InterPro" id="IPR029033">
    <property type="entry name" value="His_PPase_superfam"/>
</dbReference>
<dbReference type="OrthoDB" id="9781415at2"/>
<dbReference type="AlphaFoldDB" id="A0A4R7KT65"/>
<dbReference type="GO" id="GO:0016791">
    <property type="term" value="F:phosphatase activity"/>
    <property type="evidence" value="ECO:0007669"/>
    <property type="project" value="TreeGrafter"/>
</dbReference>
<dbReference type="Gene3D" id="3.40.50.1240">
    <property type="entry name" value="Phosphoglycerate mutase-like"/>
    <property type="match status" value="1"/>
</dbReference>
<dbReference type="GO" id="GO:0005737">
    <property type="term" value="C:cytoplasm"/>
    <property type="evidence" value="ECO:0007669"/>
    <property type="project" value="TreeGrafter"/>
</dbReference>
<keyword evidence="3" id="KW-1185">Reference proteome</keyword>
<evidence type="ECO:0000313" key="3">
    <source>
        <dbReference type="Proteomes" id="UP000295325"/>
    </source>
</evidence>
<dbReference type="PANTHER" id="PTHR48100">
    <property type="entry name" value="BROAD-SPECIFICITY PHOSPHATASE YOR283W-RELATED"/>
    <property type="match status" value="1"/>
</dbReference>